<feature type="compositionally biased region" description="Basic residues" evidence="2">
    <location>
        <begin position="369"/>
        <end position="379"/>
    </location>
</feature>
<evidence type="ECO:0000259" key="3">
    <source>
        <dbReference type="Pfam" id="PF01051"/>
    </source>
</evidence>
<dbReference type="Pfam" id="PF01051">
    <property type="entry name" value="Rep3_N"/>
    <property type="match status" value="1"/>
</dbReference>
<comment type="caution">
    <text evidence="4">The sequence shown here is derived from an EMBL/GenBank/DDBJ whole genome shotgun (WGS) entry which is preliminary data.</text>
</comment>
<dbReference type="Pfam" id="PF21205">
    <property type="entry name" value="Rep3_C"/>
    <property type="match status" value="1"/>
</dbReference>
<dbReference type="Gene3D" id="1.10.10.10">
    <property type="entry name" value="Winged helix-like DNA-binding domain superfamily/Winged helix DNA-binding domain"/>
    <property type="match status" value="1"/>
</dbReference>
<keyword evidence="5" id="KW-1185">Reference proteome</keyword>
<organism evidence="4 5">
    <name type="scientific">Paeniroseomonas aquatica</name>
    <dbReference type="NCBI Taxonomy" id="373043"/>
    <lineage>
        <taxon>Bacteria</taxon>
        <taxon>Pseudomonadati</taxon>
        <taxon>Pseudomonadota</taxon>
        <taxon>Alphaproteobacteria</taxon>
        <taxon>Acetobacterales</taxon>
        <taxon>Acetobacteraceae</taxon>
        <taxon>Paeniroseomonas</taxon>
    </lineage>
</organism>
<gene>
    <name evidence="4" type="ORF">QWZ14_16705</name>
</gene>
<accession>A0ABT8A9B5</accession>
<sequence>MKAAHNRKQARGDEQENPVVVKAQELVEARYVNSGGFTSNTKKVLVALLQHAGGDAWQNKPHTVTKRQLRGPGHDSTDRVDEALSELARTTLRIRVEVDALGVVCGPNERGMPAWREGAVLADVTYPDAAAGLVRYHFGPLMQQVMKSSHLYADIQRMVHFALDSRYAIAMYELGCAYWWRTQAKGEAGATPPWQITMTTEDLREFLGVGSAYNNWTDLRRKTLEAAKKEIDFLAPFTFDWTAHHKGRPVVAVDLTFAPKSEAAQKAAARAVAETPLVKDLRAAAEAGKRRQGAAPQDVVGRERDPTLYHAIDELRAGKPLPGTVEAMRSTVGQLLTGQAARHREHIDPVAAAFAARAGQVDDDELAPRRKRGRPPTKS</sequence>
<dbReference type="Proteomes" id="UP001529369">
    <property type="component" value="Unassembled WGS sequence"/>
</dbReference>
<protein>
    <submittedName>
        <fullName evidence="4">Replication initiation protein</fullName>
    </submittedName>
</protein>
<dbReference type="InterPro" id="IPR036390">
    <property type="entry name" value="WH_DNA-bd_sf"/>
</dbReference>
<name>A0ABT8A9B5_9PROT</name>
<comment type="similarity">
    <text evidence="1">Belongs to the initiator RepB protein family.</text>
</comment>
<evidence type="ECO:0000313" key="4">
    <source>
        <dbReference type="EMBL" id="MDN3566011.1"/>
    </source>
</evidence>
<feature type="region of interest" description="Disordered" evidence="2">
    <location>
        <begin position="359"/>
        <end position="379"/>
    </location>
</feature>
<evidence type="ECO:0000313" key="5">
    <source>
        <dbReference type="Proteomes" id="UP001529369"/>
    </source>
</evidence>
<dbReference type="RefSeq" id="WP_290317902.1">
    <property type="nucleotide sequence ID" value="NZ_JAUFPN010000155.1"/>
</dbReference>
<reference evidence="5" key="1">
    <citation type="journal article" date="2019" name="Int. J. Syst. Evol. Microbiol.">
        <title>The Global Catalogue of Microorganisms (GCM) 10K type strain sequencing project: providing services to taxonomists for standard genome sequencing and annotation.</title>
        <authorList>
            <consortium name="The Broad Institute Genomics Platform"/>
            <consortium name="The Broad Institute Genome Sequencing Center for Infectious Disease"/>
            <person name="Wu L."/>
            <person name="Ma J."/>
        </authorList>
    </citation>
    <scope>NUCLEOTIDE SEQUENCE [LARGE SCALE GENOMIC DNA]</scope>
    <source>
        <strain evidence="5">CECT 7131</strain>
    </source>
</reference>
<dbReference type="InterPro" id="IPR000525">
    <property type="entry name" value="Initiator_Rep_WH1"/>
</dbReference>
<evidence type="ECO:0000256" key="2">
    <source>
        <dbReference type="SAM" id="MobiDB-lite"/>
    </source>
</evidence>
<dbReference type="InterPro" id="IPR036388">
    <property type="entry name" value="WH-like_DNA-bd_sf"/>
</dbReference>
<proteinExistence type="inferred from homology"/>
<feature type="domain" description="Initiator Rep protein WH1" evidence="3">
    <location>
        <begin position="20"/>
        <end position="174"/>
    </location>
</feature>
<evidence type="ECO:0000256" key="1">
    <source>
        <dbReference type="ARBA" id="ARBA00038283"/>
    </source>
</evidence>
<dbReference type="SUPFAM" id="SSF46785">
    <property type="entry name" value="Winged helix' DNA-binding domain"/>
    <property type="match status" value="1"/>
</dbReference>
<dbReference type="EMBL" id="JAUFPN010000155">
    <property type="protein sequence ID" value="MDN3566011.1"/>
    <property type="molecule type" value="Genomic_DNA"/>
</dbReference>